<evidence type="ECO:0000259" key="4">
    <source>
        <dbReference type="Pfam" id="PF03078"/>
    </source>
</evidence>
<dbReference type="InterPro" id="IPR058352">
    <property type="entry name" value="DUF8039"/>
</dbReference>
<sequence length="2952" mass="337227">MGNRKRLRPGHPYRRKKGWFDNSIESGFTRRILTGFEIFETLKYFRNDFGRPLEKKSKRKRSDFDDNEELAKEECEEDSDKWRWKKRSILYELCYWKFMHVRHNIDVMHVEKNVSDAILSTLIQSTKSKDGLKARQDLEDMGIRSNLHSQVRGGPVHFRWMYPFERPEACMAEGYLAGECIAFCLEFLQNYVPVEEAANRNEDIVTDAHILEAVINPYVESSARDMNQVADIVLYYGVIQEIILLDYHMFQVPLFKCKWANKQNGVKEEDGFTLVNLHVNQLAYLQDPYILPSQAKQVFYSRKEDSSPWYVVMRAPPRGYHELETEAEYVTAPSNIQEIDYVAEETEHHSTDNVQNQESETKKRKTRGPTKMNKVAKNPEEKVDVEFTRLGEHGRFDWTKDWQKDCIFKQMGCIWRASKSKLLTKVHSAKSKQQILSLKPSNIQSVTAWTNWVKTKTSRTSKAISEKYRNLRRNQIPHTTSRKGMVRLAHEMKKKSSDPSKVTRSKVWIVGHTHSDGRPVKPEFEAVIMDSTSSLSIRDDAVSQVLGKDKSRRVRGMGRGITTSKLTFIEARDTHVQKLEATQAELLIKVEDLQNVVRDLAAGKRLLEWYSEVEVVVGEAEFCSADPMYKIGHIPLGPNAAAVMVKSASNKETSTWRPTPSVTSLGEAVGCKIPWPFNKIILDNIDSPTGIKTAGSSDEIIAEGSLYSTDQKDLVNNVPLGPNAAIVTVSKVVNKEAFLWRPSADMSLMGDALHENIAWPIHKIQFIQAPWRQESVSKHASPKSTSVSVSNSTDTNKGDLELLTSYLEEADLIMTNHSTQRSSRSFKISRDHSTTRSSRGHYHFTSPLDPVVECPRLHHQTATRSLHSTMRSSVFTSIIRQPLDLLTLPRGRVSPSHHSTAYSMISFRAFFILHSTRHSSTRKKRRLQLFTRPLTRPRGSSTVLNPSKYFVVLSIRVSGYLAISSMERFGFNLLTLYQDRIPEIRDSVPSFCNSLLLLDLILDHPVVWQQTVQSSIPVSFSVHLCCMRTRSTGNQNLLFNDNINRTAREIRKRRTTVNPVPQQPLVMAEEQNQQNGPANIGAGDAPRDHRQRKEIAPPAIQNNNFEIKSGLISMIQGNKFHGLPMEDPLDHLDEFDRLCNLTKINGVREDGFKLRLFPFSLGDKAHIWEKNLPHDSITTWDDCKKAFLSKFFSNARTARLRNEISGFSQKAGESFCEAWERFKDGNYNEDCDRTVRGTADSDDKHRKEIKALNDKLDKILLSQQKHVHFLVDDEQYEVQDGEGNQLEEVSYINNNQGGYKGYNNFKTNNPNLSYRSTNVANPQDQVYPPQQQQSQNKPFVPYNQGFVPKQQFQGNYQQPPPPGFAPQQNQGPAAPDAEMKQMVHYNDLNAKVEALNTKVRYLEGQSASTSAPKVTGLPGKSIQNPKEYATAHAITIYQDRELPTRPDPDFITRDSDVQEGEASTQVELSVVEFNHSAGSRHLTQFISEEKAAIIERMVKRFKPTPLPSRALPWTFRKAWMERYKSIAAKQLDEIEAVMPLMEVLNLIPDPHKDVRNLILERIKMYHDSDDESDSTPSRAADQRIVQEKLEDPGSFTLPCSIGEFAFSDCLCDLGASVSLMPLSVARRLEFIQYKPCDLTLILADRSSRKPFGMLKDLPVMINGVEVPTDFVVLDMEVEHKDLLILGRPFLASVGEVIDVREGKISLNLGKHIKLQFGINKTPQGSTEDGKTFGNDRAISGEGYETERVKELRKRSDKQDETIEKLAQTIEELRSKLNQMQKEAQPKGGINTIPRKEFTSRWSQDTDYPPEEKEAYFEERGIEYSAADLSREDAEYDDEATKSSRESFKFTEDCGISWSFSSEQRIQRRNKKTSWDPPLTPMSSMQQTKGQEISPHLFSSTRRQRHHSTSSPRFLLHNPINSTHHSHSSPPTKQTSIHSIPSPLSPQILDLATSFPQTLFSQTLDQHSSPYPFFSVTPLQHHHHPSKAALDLTIFLPHALDRFSLASSPPSRATTRPLLAITTSQSSQLRSTASRHLFQARLSSLGHNAHHLSIYDITRPRCHRSLISQIQPSLDNTTVSSLPRAQVHSTAPLKVTRFRRFSTPPHRFHRRCSQPHESSSSPVHSIKQPNSTSFKPLHHLSPLKVTRSPSTTKGSLDRDGESSMDPDYNVDEAESWSARPREQHIYQSFRDELERSTARHNQRRAEIARGKRAMSSRYELIDEDIETEYEPESWRRETKLLNKPDEVTVEEYIRFFEMNDFLGTRYLCYETLAQLGLLEDVQHLFEKCHLETLMSYPYPAYKEETIEFLSTLQVEMYEALTDFELDTMGLGFLTFSVNEQRYQLSIKKLEELFGFPSGKETKPRFDREELKDLWATIENNLPLNSARSKSNQIRSPVIRYFQRSVANVFYSRESTGTVSNTDMEMIDYALTGILRRTKGKNVLRGDLNNAPPVMPLLMHLCGYRKWALTNGKKKVRGALCVGGVVTPILEACGVPLKEPGLAPRMMDLDHLRRCEFLEFDMAGDFHRYRFEHSSIRIANILLPCIDATRILEGRNIDFKPALEDLYFEGSPPTEEFSHTEGATTEDVDETDDIDEAEFDTSMYHFSEHIPTARESKSLSEAHRNNSKLQKWCKKQDKLLAKCLRAIKFLKDTLSCSSSTTAIPQGHLPQDMPSRRYDAPEPGRRRPEPREQEILHVPARHSSFEPRESGRKRRTTLTRSSSRSGRLLQSRSLRDRGAGRCRRREVEFPQSGAGRHRADEVEYPPAGADTEQGGDLELLTSYLEEADLIMTNHSTQRSSRSFKISRDHSTTRSSRGHYHFTSPLNPVVECPRLHHQTATRSLHSTMRSSVFTSIIRQPLDLLTLPRGRVSPSHHSTAYSMTSFRAFFILHSTRHSSTRKKRRLQLFTRPLTRPRGSSTVLNPSKYFVILSIRVSGYLAISSMYFSFFANKKFFI</sequence>
<dbReference type="InterPro" id="IPR025312">
    <property type="entry name" value="DUF4216"/>
</dbReference>
<feature type="region of interest" description="Disordered" evidence="2">
    <location>
        <begin position="2797"/>
        <end position="2818"/>
    </location>
</feature>
<feature type="region of interest" description="Disordered" evidence="2">
    <location>
        <begin position="1301"/>
        <end position="1375"/>
    </location>
</feature>
<evidence type="ECO:0000259" key="6">
    <source>
        <dbReference type="Pfam" id="PF13952"/>
    </source>
</evidence>
<dbReference type="CDD" id="cd00303">
    <property type="entry name" value="retropepsin_like"/>
    <property type="match status" value="1"/>
</dbReference>
<proteinExistence type="predicted"/>
<feature type="compositionally biased region" description="Low complexity" evidence="2">
    <location>
        <begin position="1365"/>
        <end position="1375"/>
    </location>
</feature>
<evidence type="ECO:0000259" key="5">
    <source>
        <dbReference type="Pfam" id="PF03732"/>
    </source>
</evidence>
<keyword evidence="1" id="KW-0175">Coiled coil</keyword>
<feature type="compositionally biased region" description="Polar residues" evidence="2">
    <location>
        <begin position="1880"/>
        <end position="1890"/>
    </location>
</feature>
<dbReference type="EMBL" id="JAEFBJ010000120">
    <property type="protein sequence ID" value="KAG7529792.1"/>
    <property type="molecule type" value="Genomic_DNA"/>
</dbReference>
<feature type="compositionally biased region" description="Polar residues" evidence="2">
    <location>
        <begin position="2114"/>
        <end position="2133"/>
    </location>
</feature>
<comment type="caution">
    <text evidence="8">The sequence shown here is derived from an EMBL/GenBank/DDBJ whole genome shotgun (WGS) entry which is preliminary data.</text>
</comment>
<keyword evidence="3" id="KW-0472">Membrane</keyword>
<feature type="region of interest" description="Disordered" evidence="2">
    <location>
        <begin position="2656"/>
        <end position="2771"/>
    </location>
</feature>
<dbReference type="Proteomes" id="UP000694251">
    <property type="component" value="Unassembled WGS sequence"/>
</dbReference>
<evidence type="ECO:0000256" key="1">
    <source>
        <dbReference type="SAM" id="Coils"/>
    </source>
</evidence>
<evidence type="ECO:0008006" key="10">
    <source>
        <dbReference type="Google" id="ProtNLM"/>
    </source>
</evidence>
<dbReference type="InterPro" id="IPR004252">
    <property type="entry name" value="Probable_transposase_24"/>
</dbReference>
<evidence type="ECO:0000256" key="3">
    <source>
        <dbReference type="SAM" id="Phobius"/>
    </source>
</evidence>
<dbReference type="Pfam" id="PF03078">
    <property type="entry name" value="ATHILA"/>
    <property type="match status" value="1"/>
</dbReference>
<feature type="compositionally biased region" description="Low complexity" evidence="2">
    <location>
        <begin position="1322"/>
        <end position="1338"/>
    </location>
</feature>
<evidence type="ECO:0000313" key="9">
    <source>
        <dbReference type="Proteomes" id="UP000694251"/>
    </source>
</evidence>
<dbReference type="Pfam" id="PF26133">
    <property type="entry name" value="DUF8039"/>
    <property type="match status" value="1"/>
</dbReference>
<name>A0A8T1XH08_ARASU</name>
<feature type="compositionally biased region" description="Low complexity" evidence="2">
    <location>
        <begin position="2715"/>
        <end position="2729"/>
    </location>
</feature>
<feature type="domain" description="DUF4216" evidence="6">
    <location>
        <begin position="245"/>
        <end position="312"/>
    </location>
</feature>
<feature type="compositionally biased region" description="Basic and acidic residues" evidence="2">
    <location>
        <begin position="2671"/>
        <end position="2692"/>
    </location>
</feature>
<dbReference type="Pfam" id="PF03732">
    <property type="entry name" value="Retrotrans_gag"/>
    <property type="match status" value="1"/>
</dbReference>
<accession>A0A8T1XH08</accession>
<dbReference type="InterPro" id="IPR005162">
    <property type="entry name" value="Retrotrans_gag_dom"/>
</dbReference>
<feature type="region of interest" description="Disordered" evidence="2">
    <location>
        <begin position="1070"/>
        <end position="1089"/>
    </location>
</feature>
<dbReference type="Pfam" id="PF13952">
    <property type="entry name" value="DUF4216"/>
    <property type="match status" value="1"/>
</dbReference>
<keyword evidence="3" id="KW-0812">Transmembrane</keyword>
<feature type="region of interest" description="Disordered" evidence="2">
    <location>
        <begin position="823"/>
        <end position="842"/>
    </location>
</feature>
<dbReference type="InterPro" id="IPR004312">
    <property type="entry name" value="ATHILA_Orf1_C"/>
</dbReference>
<evidence type="ECO:0000313" key="8">
    <source>
        <dbReference type="EMBL" id="KAG7529792.1"/>
    </source>
</evidence>
<feature type="compositionally biased region" description="Basic residues" evidence="2">
    <location>
        <begin position="2095"/>
        <end position="2112"/>
    </location>
</feature>
<feature type="domain" description="Retrotransposon gag" evidence="5">
    <location>
        <begin position="1155"/>
        <end position="1224"/>
    </location>
</feature>
<protein>
    <recommendedName>
        <fullName evidence="10">Retrotransposon gag domain-containing protein</fullName>
    </recommendedName>
</protein>
<dbReference type="OrthoDB" id="430238at2759"/>
<gene>
    <name evidence="8" type="ORF">ISN44_Un120g000050</name>
</gene>
<feature type="transmembrane region" description="Helical" evidence="3">
    <location>
        <begin position="2923"/>
        <end position="2946"/>
    </location>
</feature>
<dbReference type="PANTHER" id="PTHR33067:SF31">
    <property type="entry name" value="RNA-DIRECTED DNA POLYMERASE"/>
    <property type="match status" value="1"/>
</dbReference>
<feature type="compositionally biased region" description="Low complexity" evidence="2">
    <location>
        <begin position="1908"/>
        <end position="1931"/>
    </location>
</feature>
<feature type="region of interest" description="Disordered" evidence="2">
    <location>
        <begin position="1861"/>
        <end position="1942"/>
    </location>
</feature>
<feature type="coiled-coil region" evidence="1">
    <location>
        <begin position="1748"/>
        <end position="1782"/>
    </location>
</feature>
<feature type="domain" description="DUF8039" evidence="7">
    <location>
        <begin position="696"/>
        <end position="766"/>
    </location>
</feature>
<keyword evidence="3" id="KW-1133">Transmembrane helix</keyword>
<keyword evidence="9" id="KW-1185">Reference proteome</keyword>
<feature type="compositionally biased region" description="Polar residues" evidence="2">
    <location>
        <begin position="1305"/>
        <end position="1321"/>
    </location>
</feature>
<feature type="region of interest" description="Disordered" evidence="2">
    <location>
        <begin position="2095"/>
        <end position="2166"/>
    </location>
</feature>
<organism evidence="8 9">
    <name type="scientific">Arabidopsis suecica</name>
    <name type="common">Swedish thale-cress</name>
    <name type="synonym">Cardaminopsis suecica</name>
    <dbReference type="NCBI Taxonomy" id="45249"/>
    <lineage>
        <taxon>Eukaryota</taxon>
        <taxon>Viridiplantae</taxon>
        <taxon>Streptophyta</taxon>
        <taxon>Embryophyta</taxon>
        <taxon>Tracheophyta</taxon>
        <taxon>Spermatophyta</taxon>
        <taxon>Magnoliopsida</taxon>
        <taxon>eudicotyledons</taxon>
        <taxon>Gunneridae</taxon>
        <taxon>Pentapetalae</taxon>
        <taxon>rosids</taxon>
        <taxon>malvids</taxon>
        <taxon>Brassicales</taxon>
        <taxon>Brassicaceae</taxon>
        <taxon>Camelineae</taxon>
        <taxon>Arabidopsis</taxon>
    </lineage>
</organism>
<dbReference type="Pfam" id="PF03004">
    <property type="entry name" value="Transposase_24"/>
    <property type="match status" value="1"/>
</dbReference>
<feature type="region of interest" description="Disordered" evidence="2">
    <location>
        <begin position="346"/>
        <end position="375"/>
    </location>
</feature>
<reference evidence="8 9" key="1">
    <citation type="submission" date="2020-12" db="EMBL/GenBank/DDBJ databases">
        <title>Concerted genomic and epigenomic changes stabilize Arabidopsis allopolyploids.</title>
        <authorList>
            <person name="Chen Z."/>
        </authorList>
    </citation>
    <scope>NUCLEOTIDE SEQUENCE [LARGE SCALE GENOMIC DNA]</scope>
    <source>
        <strain evidence="8">As9502</strain>
        <tissue evidence="8">Leaf</tissue>
    </source>
</reference>
<evidence type="ECO:0000256" key="2">
    <source>
        <dbReference type="SAM" id="MobiDB-lite"/>
    </source>
</evidence>
<dbReference type="PANTHER" id="PTHR33067">
    <property type="entry name" value="RNA-DIRECTED DNA POLYMERASE-RELATED"/>
    <property type="match status" value="1"/>
</dbReference>
<evidence type="ECO:0000259" key="7">
    <source>
        <dbReference type="Pfam" id="PF26133"/>
    </source>
</evidence>
<feature type="domain" description="Arabidopsis retrotransposon Orf1 C-terminal" evidence="4">
    <location>
        <begin position="2201"/>
        <end position="2659"/>
    </location>
</feature>